<dbReference type="InterPro" id="IPR037883">
    <property type="entry name" value="Knr4/Smi1-like_sf"/>
</dbReference>
<accession>A0A2T0SHV8</accession>
<dbReference type="EMBL" id="PVZG01000001">
    <property type="protein sequence ID" value="PRY32989.1"/>
    <property type="molecule type" value="Genomic_DNA"/>
</dbReference>
<feature type="domain" description="Knr4/Smi1-like" evidence="1">
    <location>
        <begin position="22"/>
        <end position="137"/>
    </location>
</feature>
<name>A0A2T0SHV8_9ACTN</name>
<reference evidence="2 3" key="1">
    <citation type="submission" date="2018-03" db="EMBL/GenBank/DDBJ databases">
        <title>Genomic Encyclopedia of Archaeal and Bacterial Type Strains, Phase II (KMG-II): from individual species to whole genera.</title>
        <authorList>
            <person name="Goeker M."/>
        </authorList>
    </citation>
    <scope>NUCLEOTIDE SEQUENCE [LARGE SCALE GENOMIC DNA]</scope>
    <source>
        <strain evidence="2 3">DSM 45348</strain>
    </source>
</reference>
<dbReference type="Gene3D" id="3.40.1580.10">
    <property type="entry name" value="SMI1/KNR4-like"/>
    <property type="match status" value="1"/>
</dbReference>
<proteinExistence type="predicted"/>
<dbReference type="AlphaFoldDB" id="A0A2T0SHV8"/>
<dbReference type="RefSeq" id="WP_106124354.1">
    <property type="nucleotide sequence ID" value="NZ_PVZG01000001.1"/>
</dbReference>
<dbReference type="Pfam" id="PF09346">
    <property type="entry name" value="SMI1_KNR4"/>
    <property type="match status" value="1"/>
</dbReference>
<dbReference type="SMART" id="SM00860">
    <property type="entry name" value="SMI1_KNR4"/>
    <property type="match status" value="1"/>
</dbReference>
<dbReference type="OrthoDB" id="3478416at2"/>
<evidence type="ECO:0000313" key="3">
    <source>
        <dbReference type="Proteomes" id="UP000239209"/>
    </source>
</evidence>
<gene>
    <name evidence="2" type="ORF">CLV70_101149</name>
</gene>
<keyword evidence="3" id="KW-1185">Reference proteome</keyword>
<evidence type="ECO:0000259" key="1">
    <source>
        <dbReference type="SMART" id="SM00860"/>
    </source>
</evidence>
<dbReference type="InterPro" id="IPR018958">
    <property type="entry name" value="Knr4/Smi1-like_dom"/>
</dbReference>
<protein>
    <submittedName>
        <fullName evidence="2">SUKH superfamily protein</fullName>
    </submittedName>
</protein>
<comment type="caution">
    <text evidence="2">The sequence shown here is derived from an EMBL/GenBank/DDBJ whole genome shotgun (WGS) entry which is preliminary data.</text>
</comment>
<sequence>MLAVFWRDIVLAVLPSATLSDGAAPGAVAAAQERLGQLFPEDLASLLAETDGVRGAWGLDAVWPVERIVRDNVEFRTFPDFKDLYAPFDDLLFFGDNGGGDHFGFVPGDPSRGVVVWDHETDERRTVADGLADYLTRVLPSGGDEWYHPSA</sequence>
<evidence type="ECO:0000313" key="2">
    <source>
        <dbReference type="EMBL" id="PRY32989.1"/>
    </source>
</evidence>
<dbReference type="SUPFAM" id="SSF160631">
    <property type="entry name" value="SMI1/KNR4-like"/>
    <property type="match status" value="1"/>
</dbReference>
<dbReference type="Proteomes" id="UP000239209">
    <property type="component" value="Unassembled WGS sequence"/>
</dbReference>
<organism evidence="2 3">
    <name type="scientific">Pseudosporangium ferrugineum</name>
    <dbReference type="NCBI Taxonomy" id="439699"/>
    <lineage>
        <taxon>Bacteria</taxon>
        <taxon>Bacillati</taxon>
        <taxon>Actinomycetota</taxon>
        <taxon>Actinomycetes</taxon>
        <taxon>Micromonosporales</taxon>
        <taxon>Micromonosporaceae</taxon>
        <taxon>Pseudosporangium</taxon>
    </lineage>
</organism>